<dbReference type="AlphaFoldDB" id="Q47C97"/>
<dbReference type="HOGENOM" id="CLU_157727_0_0_4"/>
<dbReference type="EMBL" id="CP000089">
    <property type="protein sequence ID" value="AAZ47534.1"/>
    <property type="molecule type" value="Genomic_DNA"/>
</dbReference>
<dbReference type="OrthoDB" id="565125at2"/>
<name>Q47C97_DECAR</name>
<dbReference type="STRING" id="159087.Daro_2804"/>
<proteinExistence type="predicted"/>
<feature type="domain" description="Antitoxin Xre/MbcA/ParS-like toxin-binding" evidence="1">
    <location>
        <begin position="79"/>
        <end position="125"/>
    </location>
</feature>
<gene>
    <name evidence="2" type="ordered locus">Daro_2804</name>
</gene>
<evidence type="ECO:0000313" key="2">
    <source>
        <dbReference type="EMBL" id="AAZ47534.1"/>
    </source>
</evidence>
<dbReference type="eggNOG" id="COG5642">
    <property type="taxonomic scope" value="Bacteria"/>
</dbReference>
<evidence type="ECO:0000259" key="1">
    <source>
        <dbReference type="Pfam" id="PF09722"/>
    </source>
</evidence>
<protein>
    <recommendedName>
        <fullName evidence="1">Antitoxin Xre/MbcA/ParS-like toxin-binding domain-containing protein</fullName>
    </recommendedName>
</protein>
<dbReference type="InterPro" id="IPR024467">
    <property type="entry name" value="Xre/MbcA/ParS-like_toxin-bd"/>
</dbReference>
<organism evidence="2">
    <name type="scientific">Dechloromonas aromatica (strain RCB)</name>
    <dbReference type="NCBI Taxonomy" id="159087"/>
    <lineage>
        <taxon>Bacteria</taxon>
        <taxon>Pseudomonadati</taxon>
        <taxon>Pseudomonadota</taxon>
        <taxon>Betaproteobacteria</taxon>
        <taxon>Rhodocyclales</taxon>
        <taxon>Azonexaceae</taxon>
        <taxon>Dechloromonas</taxon>
    </lineage>
</organism>
<accession>Q47C97</accession>
<dbReference type="KEGG" id="dar:Daro_2804"/>
<sequence length="127" mass="13998">MSIALKPNPLSDRSRVLSTAVVEAARRLGLGSTDLNAIIGTSQPSASRLLNGKYFIPEGSKTWELSAHFIRLYRSVSSLVGGNDELARSWLKSGNQAFDNRHPLEVVKRVDGLLHVCEYLDAHRARV</sequence>
<reference evidence="2" key="1">
    <citation type="submission" date="2005-08" db="EMBL/GenBank/DDBJ databases">
        <title>Complete sequence of Dechloromonas aromatica RCB.</title>
        <authorList>
            <person name="Salinero K.K."/>
            <person name="Copeland A."/>
            <person name="Lucas S."/>
            <person name="Lapidus A."/>
            <person name="Barry K."/>
            <person name="Detter J.C."/>
            <person name="Glavina T."/>
            <person name="Hammon N."/>
            <person name="Israni S."/>
            <person name="Pitluck S."/>
            <person name="Di Bartolo G."/>
            <person name="Trong S."/>
            <person name="Schmutz J."/>
            <person name="Larimer F."/>
            <person name="Land M."/>
            <person name="Ivanova N."/>
            <person name="Richardson P."/>
        </authorList>
    </citation>
    <scope>NUCLEOTIDE SEQUENCE</scope>
    <source>
        <strain evidence="2">RCB</strain>
    </source>
</reference>
<dbReference type="Pfam" id="PF09722">
    <property type="entry name" value="Xre_MbcA_ParS_C"/>
    <property type="match status" value="1"/>
</dbReference>